<keyword evidence="2" id="KW-1185">Reference proteome</keyword>
<proteinExistence type="predicted"/>
<evidence type="ECO:0000313" key="2">
    <source>
        <dbReference type="Proteomes" id="UP000586305"/>
    </source>
</evidence>
<name>A0A849VD86_9GAMM</name>
<comment type="caution">
    <text evidence="1">The sequence shown here is derived from an EMBL/GenBank/DDBJ whole genome shotgun (WGS) entry which is preliminary data.</text>
</comment>
<dbReference type="AlphaFoldDB" id="A0A849VD86"/>
<dbReference type="RefSeq" id="WP_171624974.1">
    <property type="nucleotide sequence ID" value="NZ_JABBPG010000002.1"/>
</dbReference>
<dbReference type="Proteomes" id="UP000586305">
    <property type="component" value="Unassembled WGS sequence"/>
</dbReference>
<organism evidence="1 2">
    <name type="scientific">Pseudoalteromonas caenipelagi</name>
    <dbReference type="NCBI Taxonomy" id="2726988"/>
    <lineage>
        <taxon>Bacteria</taxon>
        <taxon>Pseudomonadati</taxon>
        <taxon>Pseudomonadota</taxon>
        <taxon>Gammaproteobacteria</taxon>
        <taxon>Alteromonadales</taxon>
        <taxon>Pseudoalteromonadaceae</taxon>
        <taxon>Pseudoalteromonas</taxon>
    </lineage>
</organism>
<sequence length="162" mass="18844">MDLSMVRAVAEHGSVYVNTPSIKAESTSLWDRIMRRLFGQKKIVQLDKDIYTQYSGKLGLPNVIKYRSNNQSVYVKHVFIEHMRSIIKPKITSNDINFFRTLDKVAMRCYVLVYVRNPYTKSYDQAFFLDDFEAIQGIKSEEAARRLVDLSQAAQIIRNKLL</sequence>
<evidence type="ECO:0000313" key="1">
    <source>
        <dbReference type="EMBL" id="NOU49884.1"/>
    </source>
</evidence>
<accession>A0A849VD86</accession>
<reference evidence="1 2" key="1">
    <citation type="submission" date="2020-04" db="EMBL/GenBank/DDBJ databases">
        <title>Pseudoalteromonas caenipelagi sp. nov., isolated from a tidal flat.</title>
        <authorList>
            <person name="Park S."/>
            <person name="Yoon J.-H."/>
        </authorList>
    </citation>
    <scope>NUCLEOTIDE SEQUENCE [LARGE SCALE GENOMIC DNA]</scope>
    <source>
        <strain evidence="1 2">JBTF-M23</strain>
    </source>
</reference>
<gene>
    <name evidence="1" type="ORF">HG263_04955</name>
</gene>
<protein>
    <submittedName>
        <fullName evidence="1">Uncharacterized protein</fullName>
    </submittedName>
</protein>
<dbReference type="EMBL" id="JABBPG010000002">
    <property type="protein sequence ID" value="NOU49884.1"/>
    <property type="molecule type" value="Genomic_DNA"/>
</dbReference>